<dbReference type="SMART" id="SM01007">
    <property type="entry name" value="Aldolase_II"/>
    <property type="match status" value="1"/>
</dbReference>
<dbReference type="Gene3D" id="3.40.225.10">
    <property type="entry name" value="Class II aldolase/adducin N-terminal domain"/>
    <property type="match status" value="1"/>
</dbReference>
<comment type="caution">
    <text evidence="4">The sequence shown here is derived from an EMBL/GenBank/DDBJ whole genome shotgun (WGS) entry which is preliminary data.</text>
</comment>
<dbReference type="SUPFAM" id="SSF53639">
    <property type="entry name" value="AraD/HMP-PK domain-like"/>
    <property type="match status" value="1"/>
</dbReference>
<dbReference type="Pfam" id="PF00596">
    <property type="entry name" value="Aldolase_II"/>
    <property type="match status" value="1"/>
</dbReference>
<evidence type="ECO:0000259" key="3">
    <source>
        <dbReference type="SMART" id="SM01007"/>
    </source>
</evidence>
<feature type="domain" description="Class II aldolase/adducin N-terminal" evidence="3">
    <location>
        <begin position="80"/>
        <end position="260"/>
    </location>
</feature>
<accession>A0ABT0ZIB2</accession>
<protein>
    <submittedName>
        <fullName evidence="4">Class II aldolase/adducin family protein</fullName>
    </submittedName>
</protein>
<name>A0ABT0ZIB2_9ACTN</name>
<sequence length="310" mass="33584">MTTTITEPSATPGTVIEPHATPGSPTEPNAISAPLTEPNAISDPLTEPRPPHLADTATGLPLPAEPHFATHEESRRHRKQRLAAAVRLFGKYGFGEGISGHISVRDPEHDDRFWTNPFGVSFKQVRVADLICVDSTGRVVSGHHPVNPSAFVIHSQIHALHPRAVAAAHGHTPHSRALGALGRLLDPIDQESAAFYGRQVLYGDYEGPSVSLAQGRDIAHHLGDNRAVLLRHHGLITVGGSLDEAVHWFFTYDSCAQVQLLAQAAGTPQTLSHRQALAAREGFGDEQLGHFSFQLLWDEIVAEQPDLLQE</sequence>
<keyword evidence="5" id="KW-1185">Reference proteome</keyword>
<dbReference type="Proteomes" id="UP001523219">
    <property type="component" value="Unassembled WGS sequence"/>
</dbReference>
<reference evidence="4 5" key="1">
    <citation type="submission" date="2022-05" db="EMBL/GenBank/DDBJ databases">
        <title>Streptomyces sp. nov. RY43-2 isolated from soil of a peat swamp forest.</title>
        <authorList>
            <person name="Kanchanasin P."/>
            <person name="Tanasupawat S."/>
            <person name="Phongsopitanun W."/>
        </authorList>
    </citation>
    <scope>NUCLEOTIDE SEQUENCE [LARGE SCALE GENOMIC DNA]</scope>
    <source>
        <strain evidence="4 5">RY43-2</strain>
    </source>
</reference>
<organism evidence="4 5">
    <name type="scientific">Streptomyces macrolidinus</name>
    <dbReference type="NCBI Taxonomy" id="2952607"/>
    <lineage>
        <taxon>Bacteria</taxon>
        <taxon>Bacillati</taxon>
        <taxon>Actinomycetota</taxon>
        <taxon>Actinomycetes</taxon>
        <taxon>Kitasatosporales</taxon>
        <taxon>Streptomycetaceae</taxon>
        <taxon>Streptomyces</taxon>
    </lineage>
</organism>
<feature type="compositionally biased region" description="Polar residues" evidence="2">
    <location>
        <begin position="1"/>
        <end position="12"/>
    </location>
</feature>
<dbReference type="PANTHER" id="PTHR10672">
    <property type="entry name" value="ADDUCIN"/>
    <property type="match status" value="1"/>
</dbReference>
<dbReference type="RefSeq" id="WP_252426718.1">
    <property type="nucleotide sequence ID" value="NZ_JAMWMR010000021.1"/>
</dbReference>
<gene>
    <name evidence="4" type="ORF">NGF19_21585</name>
</gene>
<evidence type="ECO:0000313" key="5">
    <source>
        <dbReference type="Proteomes" id="UP001523219"/>
    </source>
</evidence>
<dbReference type="InterPro" id="IPR001303">
    <property type="entry name" value="Aldolase_II/adducin_N"/>
</dbReference>
<evidence type="ECO:0000256" key="1">
    <source>
        <dbReference type="ARBA" id="ARBA00037961"/>
    </source>
</evidence>
<dbReference type="InterPro" id="IPR036409">
    <property type="entry name" value="Aldolase_II/adducin_N_sf"/>
</dbReference>
<dbReference type="PANTHER" id="PTHR10672:SF3">
    <property type="entry name" value="PROTEIN HU-LI TAI SHAO"/>
    <property type="match status" value="1"/>
</dbReference>
<evidence type="ECO:0000313" key="4">
    <source>
        <dbReference type="EMBL" id="MCN9243342.1"/>
    </source>
</evidence>
<dbReference type="EMBL" id="JAMWMR010000021">
    <property type="protein sequence ID" value="MCN9243342.1"/>
    <property type="molecule type" value="Genomic_DNA"/>
</dbReference>
<dbReference type="NCBIfam" id="NF004855">
    <property type="entry name" value="PRK06208.1"/>
    <property type="match status" value="1"/>
</dbReference>
<comment type="similarity">
    <text evidence="1">Belongs to the aldolase class II family.</text>
</comment>
<proteinExistence type="inferred from homology"/>
<dbReference type="InterPro" id="IPR051017">
    <property type="entry name" value="Aldolase-II_Adducin_sf"/>
</dbReference>
<evidence type="ECO:0000256" key="2">
    <source>
        <dbReference type="SAM" id="MobiDB-lite"/>
    </source>
</evidence>
<feature type="region of interest" description="Disordered" evidence="2">
    <location>
        <begin position="1"/>
        <end position="79"/>
    </location>
</feature>